<evidence type="ECO:0000313" key="2">
    <source>
        <dbReference type="Proteomes" id="UP001148662"/>
    </source>
</evidence>
<sequence length="906" mass="100870">MERIGAHSHIRGLGLDDRLEPRANSQGMVGQPKARKAAGMILKMVQEGRIAGRAMLFAGPPSTGKTAIAIGMAQTLGPDVPFTMIAASEVFSLSMSKTEALTQAFRRSIGVRIKEETEVIEGEVVEMQIDRSLTGATKTGKLTIKTTDMETIYDLGTKMIDALAKEKVTAGDVISIDKTSGKVSKLGRSFARSRDYDAMGADTKFVQCPEGEIQKRKEVVHTVSLHEIDVINSRTQGFLALFAGDTGEIKPELRNQINSKVAEWREEGKAEIIPGVLFIDEVHMLDIECFSFLNRALEGELAPLVIMASNRGMARIRGTKFRSPHGLPVDLLDRVLIVSTRPYEEEDIAQIIKIRCEEEDVTLTDDALTVLTNMARDTTLRYALNMISTAQILARKRKVDKVDVEDLRRSYAYFFDEKRSVEWLKEQQVEHYRVPSATIAEAAPRRFRFVFIVPAMNAVVYLGVEMCLHAIYQNAHWLGPTSVSFFRRECYARILLPNRQANSGVEMERREAFSARQAWVKPLSDTVLTVFSCIDVFSIALTTTIPVPRLTARSDRQGARRYAFFRATSSRNLGRPISDTELLRRPFMLLGGPVCKRRGRQEVSGLLCPTIARSHLRASLLWTPWSLPQVPLPIFPAGRPVHMPIAGSVHGNIFLDIGTTPHPLPWVGPRHPEAWDPGGRQVSPRNVIARLNVADRPDVQCVSTSSARSRRGLPTVSLASARSLLVAICHASVYACFSPFSPGRHVRCITPNFANNLDVKDQRYSVKTTMRSKLTSAFKSVKEPATHRRRTDFANGELIQPTSLESECSTLVDFGDDYVVADQDYGETEDEIDDATILTAENSAWCRAARAHVLRSRPVFRPAAPKYKSLVENHAQMLDDEDMCWNAPKPNKSSVPARFFHAVAGQ</sequence>
<keyword evidence="2" id="KW-1185">Reference proteome</keyword>
<evidence type="ECO:0000313" key="1">
    <source>
        <dbReference type="EMBL" id="KAJ3549535.1"/>
    </source>
</evidence>
<accession>A0ACC1SZM5</accession>
<organism evidence="1 2">
    <name type="scientific">Phlebia brevispora</name>
    <dbReference type="NCBI Taxonomy" id="194682"/>
    <lineage>
        <taxon>Eukaryota</taxon>
        <taxon>Fungi</taxon>
        <taxon>Dikarya</taxon>
        <taxon>Basidiomycota</taxon>
        <taxon>Agaricomycotina</taxon>
        <taxon>Agaricomycetes</taxon>
        <taxon>Polyporales</taxon>
        <taxon>Meruliaceae</taxon>
        <taxon>Phlebia</taxon>
    </lineage>
</organism>
<gene>
    <name evidence="1" type="ORF">NM688_g5164</name>
</gene>
<proteinExistence type="predicted"/>
<name>A0ACC1SZM5_9APHY</name>
<dbReference type="EMBL" id="JANHOG010000929">
    <property type="protein sequence ID" value="KAJ3549535.1"/>
    <property type="molecule type" value="Genomic_DNA"/>
</dbReference>
<protein>
    <submittedName>
        <fullName evidence="1">Uncharacterized protein</fullName>
    </submittedName>
</protein>
<reference evidence="1" key="1">
    <citation type="submission" date="2022-07" db="EMBL/GenBank/DDBJ databases">
        <title>Genome Sequence of Phlebia brevispora.</title>
        <authorList>
            <person name="Buettner E."/>
        </authorList>
    </citation>
    <scope>NUCLEOTIDE SEQUENCE</scope>
    <source>
        <strain evidence="1">MPL23</strain>
    </source>
</reference>
<dbReference type="Proteomes" id="UP001148662">
    <property type="component" value="Unassembled WGS sequence"/>
</dbReference>
<comment type="caution">
    <text evidence="1">The sequence shown here is derived from an EMBL/GenBank/DDBJ whole genome shotgun (WGS) entry which is preliminary data.</text>
</comment>